<feature type="transmembrane region" description="Helical" evidence="1">
    <location>
        <begin position="20"/>
        <end position="41"/>
    </location>
</feature>
<sequence length="110" mass="11607">MNDNSRAARVFRTVVGNRASGVYLAVCFALLAWVAVDAALVQHQDASFAGVWPLFLTAPTSLLGLLLLPETGTGGYFAVVVVSALVNSTVLGLFVRSAGRRPARPPRTAH</sequence>
<feature type="transmembrane region" description="Helical" evidence="1">
    <location>
        <begin position="74"/>
        <end position="95"/>
    </location>
</feature>
<accession>A0ABQ7FPL5</accession>
<evidence type="ECO:0000313" key="2">
    <source>
        <dbReference type="EMBL" id="KAF4409178.1"/>
    </source>
</evidence>
<dbReference type="NCBIfam" id="NF046119">
    <property type="entry name" value="memb_SCO4225"/>
    <property type="match status" value="1"/>
</dbReference>
<keyword evidence="3" id="KW-1185">Reference proteome</keyword>
<name>A0ABQ7FPL5_9ACTN</name>
<keyword evidence="1" id="KW-0812">Transmembrane</keyword>
<dbReference type="Pfam" id="PF25637">
    <property type="entry name" value="DUF7942"/>
    <property type="match status" value="1"/>
</dbReference>
<keyword evidence="1" id="KW-0472">Membrane</keyword>
<proteinExistence type="predicted"/>
<dbReference type="InterPro" id="IPR057702">
    <property type="entry name" value="DUF7942"/>
</dbReference>
<keyword evidence="1" id="KW-1133">Transmembrane helix</keyword>
<comment type="caution">
    <text evidence="2">The sequence shown here is derived from an EMBL/GenBank/DDBJ whole genome shotgun (WGS) entry which is preliminary data.</text>
</comment>
<gene>
    <name evidence="2" type="ORF">GCU69_10410</name>
</gene>
<reference evidence="2 3" key="1">
    <citation type="submission" date="2019-10" db="EMBL/GenBank/DDBJ databases">
        <title>Streptomyces tenebrisbrunneis sp.nov., an endogenous actinomycete isolated from of Lycium ruthenicum.</title>
        <authorList>
            <person name="Ma L."/>
        </authorList>
    </citation>
    <scope>NUCLEOTIDE SEQUENCE [LARGE SCALE GENOMIC DNA]</scope>
    <source>
        <strain evidence="2 3">TRM 66187</strain>
    </source>
</reference>
<dbReference type="EMBL" id="WHPN01000245">
    <property type="protein sequence ID" value="KAF4409178.1"/>
    <property type="molecule type" value="Genomic_DNA"/>
</dbReference>
<protein>
    <recommendedName>
        <fullName evidence="4">Integral membrane protein</fullName>
    </recommendedName>
</protein>
<evidence type="ECO:0000256" key="1">
    <source>
        <dbReference type="SAM" id="Phobius"/>
    </source>
</evidence>
<evidence type="ECO:0008006" key="4">
    <source>
        <dbReference type="Google" id="ProtNLM"/>
    </source>
</evidence>
<dbReference type="Proteomes" id="UP000621266">
    <property type="component" value="Unassembled WGS sequence"/>
</dbReference>
<organism evidence="2 3">
    <name type="scientific">Streptomyces lycii</name>
    <dbReference type="NCBI Taxonomy" id="2654337"/>
    <lineage>
        <taxon>Bacteria</taxon>
        <taxon>Bacillati</taxon>
        <taxon>Actinomycetota</taxon>
        <taxon>Actinomycetes</taxon>
        <taxon>Kitasatosporales</taxon>
        <taxon>Streptomycetaceae</taxon>
        <taxon>Streptomyces</taxon>
    </lineage>
</organism>
<evidence type="ECO:0000313" key="3">
    <source>
        <dbReference type="Proteomes" id="UP000621266"/>
    </source>
</evidence>
<dbReference type="RefSeq" id="WP_098753700.1">
    <property type="nucleotide sequence ID" value="NZ_WHPN01000245.1"/>
</dbReference>